<keyword evidence="7" id="KW-1185">Reference proteome</keyword>
<evidence type="ECO:0000256" key="3">
    <source>
        <dbReference type="PIRSR" id="PIRSR000451-1"/>
    </source>
</evidence>
<dbReference type="InterPro" id="IPR016039">
    <property type="entry name" value="Thiolase-like"/>
</dbReference>
<dbReference type="Pfam" id="PF00195">
    <property type="entry name" value="Chal_sti_synt_N"/>
    <property type="match status" value="1"/>
</dbReference>
<reference evidence="7" key="1">
    <citation type="submission" date="2019-09" db="EMBL/GenBank/DDBJ databases">
        <title>Mumia zhuanghuii sp. nov. isolated from the intestinal contents of plateau pika (Ochotona curzoniae) in the Qinghai-Tibet plateau of China.</title>
        <authorList>
            <person name="Tian Z."/>
        </authorList>
    </citation>
    <scope>NUCLEOTIDE SEQUENCE [LARGE SCALE GENOMIC DNA]</scope>
    <source>
        <strain evidence="7">L-031</strain>
    </source>
</reference>
<dbReference type="SUPFAM" id="SSF53901">
    <property type="entry name" value="Thiolase-like"/>
    <property type="match status" value="2"/>
</dbReference>
<evidence type="ECO:0000259" key="4">
    <source>
        <dbReference type="Pfam" id="PF00195"/>
    </source>
</evidence>
<protein>
    <submittedName>
        <fullName evidence="6">Type III polyketide synthase</fullName>
    </submittedName>
</protein>
<gene>
    <name evidence="6" type="ORF">F6J85_16920</name>
</gene>
<feature type="active site" description="Acyl-thioester intermediate" evidence="3">
    <location>
        <position position="152"/>
    </location>
</feature>
<dbReference type="InterPro" id="IPR001099">
    <property type="entry name" value="Chalcone/stilbene_synt_N"/>
</dbReference>
<dbReference type="CDD" id="cd00831">
    <property type="entry name" value="CHS_like"/>
    <property type="match status" value="1"/>
</dbReference>
<dbReference type="PANTHER" id="PTHR11877">
    <property type="entry name" value="HYDROXYMETHYLGLUTARYL-COA SYNTHASE"/>
    <property type="match status" value="1"/>
</dbReference>
<dbReference type="PANTHER" id="PTHR11877:SF46">
    <property type="entry name" value="TYPE III POLYKETIDE SYNTHASE A"/>
    <property type="match status" value="1"/>
</dbReference>
<proteinExistence type="inferred from homology"/>
<dbReference type="InterPro" id="IPR012328">
    <property type="entry name" value="Chalcone/stilbene_synt_C"/>
</dbReference>
<dbReference type="AlphaFoldDB" id="A0A5J6L856"/>
<accession>A0A5J6L856</accession>
<name>A0A5J6L856_9MICO</name>
<evidence type="ECO:0000259" key="5">
    <source>
        <dbReference type="Pfam" id="PF02797"/>
    </source>
</evidence>
<dbReference type="RefSeq" id="WP_150926872.1">
    <property type="nucleotide sequence ID" value="NZ_CP044232.1"/>
</dbReference>
<comment type="similarity">
    <text evidence="1">Belongs to the thiolase-like superfamily. Chalcone/stilbene synthases family.</text>
</comment>
<dbReference type="Pfam" id="PF02797">
    <property type="entry name" value="Chal_sti_synt_C"/>
    <property type="match status" value="1"/>
</dbReference>
<evidence type="ECO:0000256" key="1">
    <source>
        <dbReference type="ARBA" id="ARBA00005531"/>
    </source>
</evidence>
<dbReference type="PIRSF" id="PIRSF000451">
    <property type="entry name" value="PKS_III"/>
    <property type="match status" value="1"/>
</dbReference>
<feature type="domain" description="Chalcone/stilbene synthase C-terminal" evidence="5">
    <location>
        <begin position="240"/>
        <end position="355"/>
    </location>
</feature>
<sequence length="379" mass="39525">MTASILGLGTALPPTRLAQDEVREMMAAQPDIDRRARRIITAAFAASAIQTRHTVLAELGGGASGLHVQSGGRLLSPSTGARNDEFRRAAPPLFAAAARAALASADVDPAEVTHVITVSCTGLFAPGPDALLVRDLGLNPAVERDHLGFIGCAAAMPALRMASRIVAAEPDAVVLISSVELCSLHIRSSDDPEQIVAASVFADGAAAAVVSGRPGRRPRRLDLGGFATRLSDQGERDMMWTVGDAGFEMTLTAEVPRIVGREVRAIVDDVFGGPDAVDAWAVHPGGRSILDRVESGLGLAPDALAASRQVLRDYGNMSSATVLFILRAILEDDTRPDGQRIGALAFGPGLTVESARLTVRDAAAPQHPADARQPALAAR</sequence>
<dbReference type="Proteomes" id="UP000325516">
    <property type="component" value="Chromosome"/>
</dbReference>
<evidence type="ECO:0000313" key="7">
    <source>
        <dbReference type="Proteomes" id="UP000325516"/>
    </source>
</evidence>
<dbReference type="KEGG" id="mlz:F6J85_16920"/>
<dbReference type="GO" id="GO:0030639">
    <property type="term" value="P:polyketide biosynthetic process"/>
    <property type="evidence" value="ECO:0007669"/>
    <property type="project" value="TreeGrafter"/>
</dbReference>
<evidence type="ECO:0000313" key="6">
    <source>
        <dbReference type="EMBL" id="QEW04600.1"/>
    </source>
</evidence>
<dbReference type="EMBL" id="CP044232">
    <property type="protein sequence ID" value="QEW04600.1"/>
    <property type="molecule type" value="Genomic_DNA"/>
</dbReference>
<feature type="domain" description="Chalcone/stilbene synthase N-terminal" evidence="4">
    <location>
        <begin position="3"/>
        <end position="213"/>
    </location>
</feature>
<keyword evidence="2" id="KW-0808">Transferase</keyword>
<evidence type="ECO:0000256" key="2">
    <source>
        <dbReference type="ARBA" id="ARBA00022679"/>
    </source>
</evidence>
<dbReference type="GO" id="GO:0016747">
    <property type="term" value="F:acyltransferase activity, transferring groups other than amino-acyl groups"/>
    <property type="evidence" value="ECO:0007669"/>
    <property type="project" value="InterPro"/>
</dbReference>
<organism evidence="6 7">
    <name type="scientific">Microbacterium lushaniae</name>
    <dbReference type="NCBI Taxonomy" id="2614639"/>
    <lineage>
        <taxon>Bacteria</taxon>
        <taxon>Bacillati</taxon>
        <taxon>Actinomycetota</taxon>
        <taxon>Actinomycetes</taxon>
        <taxon>Micrococcales</taxon>
        <taxon>Microbacteriaceae</taxon>
        <taxon>Microbacterium</taxon>
    </lineage>
</organism>
<dbReference type="Gene3D" id="3.40.47.10">
    <property type="match status" value="2"/>
</dbReference>
<dbReference type="InterPro" id="IPR011141">
    <property type="entry name" value="Polyketide_synthase_type-III"/>
</dbReference>